<reference evidence="2" key="1">
    <citation type="journal article" date="2019" name="Int. J. Syst. Evol. Microbiol.">
        <title>The Global Catalogue of Microorganisms (GCM) 10K type strain sequencing project: providing services to taxonomists for standard genome sequencing and annotation.</title>
        <authorList>
            <consortium name="The Broad Institute Genomics Platform"/>
            <consortium name="The Broad Institute Genome Sequencing Center for Infectious Disease"/>
            <person name="Wu L."/>
            <person name="Ma J."/>
        </authorList>
    </citation>
    <scope>NUCLEOTIDE SEQUENCE [LARGE SCALE GENOMIC DNA]</scope>
    <source>
        <strain evidence="2">JCM 18055</strain>
    </source>
</reference>
<sequence length="336" mass="36806">MDGRVHDVCVLASMDGVPLRVCPLTLDEIAFRVDSYVVHVRELEALGVPRRTIHQRCRPGGPWRALLPGVVSLRNGPPTREDLRRAALAYAGPEAVLTGLDALEIAGLRRAPDPSGPVHVLVPSDRRRLGAGTVLAERTERVPLPVPGPWRAAPVVRSALDFSRRCRERDQVRAVLAEVVQTGRATVAELAAELRAGTSRGSALPRAVLQELADGVRSVAEAKARELVARTRLPAPLWNPRILDAAGREIARPDAWFDDVGLAWEIDSVEFHFSAADYERTVERHGRLSAHGILIVHSLPQTLRRRGAEVVEELRRAHAHAALRPRPPVRAVPVDS</sequence>
<evidence type="ECO:0008006" key="3">
    <source>
        <dbReference type="Google" id="ProtNLM"/>
    </source>
</evidence>
<organism evidence="1 2">
    <name type="scientific">Pseudonocardia yuanmonensis</name>
    <dbReference type="NCBI Taxonomy" id="1095914"/>
    <lineage>
        <taxon>Bacteria</taxon>
        <taxon>Bacillati</taxon>
        <taxon>Actinomycetota</taxon>
        <taxon>Actinomycetes</taxon>
        <taxon>Pseudonocardiales</taxon>
        <taxon>Pseudonocardiaceae</taxon>
        <taxon>Pseudonocardia</taxon>
    </lineage>
</organism>
<dbReference type="EMBL" id="BAABIC010000021">
    <property type="protein sequence ID" value="GAA4705622.1"/>
    <property type="molecule type" value="Genomic_DNA"/>
</dbReference>
<accession>A0ABP8XF86</accession>
<dbReference type="Proteomes" id="UP001500325">
    <property type="component" value="Unassembled WGS sequence"/>
</dbReference>
<proteinExistence type="predicted"/>
<comment type="caution">
    <text evidence="1">The sequence shown here is derived from an EMBL/GenBank/DDBJ whole genome shotgun (WGS) entry which is preliminary data.</text>
</comment>
<keyword evidence="2" id="KW-1185">Reference proteome</keyword>
<gene>
    <name evidence="1" type="ORF">GCM10023215_52030</name>
</gene>
<evidence type="ECO:0000313" key="2">
    <source>
        <dbReference type="Proteomes" id="UP001500325"/>
    </source>
</evidence>
<evidence type="ECO:0000313" key="1">
    <source>
        <dbReference type="EMBL" id="GAA4705622.1"/>
    </source>
</evidence>
<name>A0ABP8XF86_9PSEU</name>
<protein>
    <recommendedName>
        <fullName evidence="3">Transcriptional regulator, AbiEi antitoxin, Type IV TA system</fullName>
    </recommendedName>
</protein>